<organism evidence="2 3">
    <name type="scientific">Iris pallida</name>
    <name type="common">Sweet iris</name>
    <dbReference type="NCBI Taxonomy" id="29817"/>
    <lineage>
        <taxon>Eukaryota</taxon>
        <taxon>Viridiplantae</taxon>
        <taxon>Streptophyta</taxon>
        <taxon>Embryophyta</taxon>
        <taxon>Tracheophyta</taxon>
        <taxon>Spermatophyta</taxon>
        <taxon>Magnoliopsida</taxon>
        <taxon>Liliopsida</taxon>
        <taxon>Asparagales</taxon>
        <taxon>Iridaceae</taxon>
        <taxon>Iridoideae</taxon>
        <taxon>Irideae</taxon>
        <taxon>Iris</taxon>
    </lineage>
</organism>
<evidence type="ECO:0000313" key="3">
    <source>
        <dbReference type="Proteomes" id="UP001140949"/>
    </source>
</evidence>
<reference evidence="2" key="2">
    <citation type="submission" date="2023-04" db="EMBL/GenBank/DDBJ databases">
        <authorList>
            <person name="Bruccoleri R.E."/>
            <person name="Oakeley E.J."/>
            <person name="Faust A.-M."/>
            <person name="Dessus-Babus S."/>
            <person name="Altorfer M."/>
            <person name="Burckhardt D."/>
            <person name="Oertli M."/>
            <person name="Naumann U."/>
            <person name="Petersen F."/>
            <person name="Wong J."/>
        </authorList>
    </citation>
    <scope>NUCLEOTIDE SEQUENCE</scope>
    <source>
        <strain evidence="2">GSM-AAB239-AS_SAM_17_03QT</strain>
        <tissue evidence="2">Leaf</tissue>
    </source>
</reference>
<evidence type="ECO:0000313" key="2">
    <source>
        <dbReference type="EMBL" id="KAJ6839155.1"/>
    </source>
</evidence>
<feature type="compositionally biased region" description="Low complexity" evidence="1">
    <location>
        <begin position="64"/>
        <end position="78"/>
    </location>
</feature>
<feature type="compositionally biased region" description="Basic residues" evidence="1">
    <location>
        <begin position="255"/>
        <end position="275"/>
    </location>
</feature>
<proteinExistence type="predicted"/>
<feature type="region of interest" description="Disordered" evidence="1">
    <location>
        <begin position="40"/>
        <end position="78"/>
    </location>
</feature>
<accession>A0AAX6HFG4</accession>
<dbReference type="EMBL" id="JANAVB010010198">
    <property type="protein sequence ID" value="KAJ6839155.1"/>
    <property type="molecule type" value="Genomic_DNA"/>
</dbReference>
<feature type="region of interest" description="Disordered" evidence="1">
    <location>
        <begin position="151"/>
        <end position="175"/>
    </location>
</feature>
<comment type="caution">
    <text evidence="2">The sequence shown here is derived from an EMBL/GenBank/DDBJ whole genome shotgun (WGS) entry which is preliminary data.</text>
</comment>
<sequence>MHQNHHHHHHHRLKSWDLLFPDSNNDKPPLNHVLLKMHHQNQHPDDQTLANPNPKSSRSRSRSRSSSPSLRRPDPTSLLPDPLLLRVLSLLPPADPSLPLVCRRWLRLHGLLRHRLLLLSLPPPSSFSLPRLLSRFPQPLPSLPPPRLLLLRPQSFPPPPLPRHPLTPPRPPLPHHLLPLLLPRLRRHRLRSRNDLPELPQPPSHLGRQRLWLRPPLPRRTLHLPPGDGAPPLHRPLPPPHLRLLQPPDPQASGVRRRPLLRPRCHRHRPHHPRPRMQAPREARAVWVRG</sequence>
<feature type="region of interest" description="Disordered" evidence="1">
    <location>
        <begin position="192"/>
        <end position="290"/>
    </location>
</feature>
<feature type="compositionally biased region" description="Pro residues" evidence="1">
    <location>
        <begin position="155"/>
        <end position="174"/>
    </location>
</feature>
<protein>
    <submittedName>
        <fullName evidence="2">F-box protein-like</fullName>
    </submittedName>
</protein>
<reference evidence="2" key="1">
    <citation type="journal article" date="2023" name="GigaByte">
        <title>Genome assembly of the bearded iris, Iris pallida Lam.</title>
        <authorList>
            <person name="Bruccoleri R.E."/>
            <person name="Oakeley E.J."/>
            <person name="Faust A.M.E."/>
            <person name="Altorfer M."/>
            <person name="Dessus-Babus S."/>
            <person name="Burckhardt D."/>
            <person name="Oertli M."/>
            <person name="Naumann U."/>
            <person name="Petersen F."/>
            <person name="Wong J."/>
        </authorList>
    </citation>
    <scope>NUCLEOTIDE SEQUENCE</scope>
    <source>
        <strain evidence="2">GSM-AAB239-AS_SAM_17_03QT</strain>
    </source>
</reference>
<evidence type="ECO:0000256" key="1">
    <source>
        <dbReference type="SAM" id="MobiDB-lite"/>
    </source>
</evidence>
<name>A0AAX6HFG4_IRIPA</name>
<keyword evidence="3" id="KW-1185">Reference proteome</keyword>
<gene>
    <name evidence="2" type="ORF">M6B38_315735</name>
</gene>
<dbReference type="Proteomes" id="UP001140949">
    <property type="component" value="Unassembled WGS sequence"/>
</dbReference>
<dbReference type="AlphaFoldDB" id="A0AAX6HFG4"/>